<dbReference type="SUPFAM" id="SSF55729">
    <property type="entry name" value="Acyl-CoA N-acyltransferases (Nat)"/>
    <property type="match status" value="1"/>
</dbReference>
<dbReference type="CDD" id="cd04301">
    <property type="entry name" value="NAT_SF"/>
    <property type="match status" value="1"/>
</dbReference>
<proteinExistence type="predicted"/>
<evidence type="ECO:0000313" key="3">
    <source>
        <dbReference type="EMBL" id="SMD02276.1"/>
    </source>
</evidence>
<sequence length="358" mass="38375">MLQIKPLDLDDDAELHAYADVRIAADPGSSRERIIASLRETNPDFGEVVRLIARRDGEGVGITSVGLLGGVNARLAIGPITVHPDHRRQSIGTALLERLLPELRDRGRDTFESWGVIRGSAGQHWAVASGFGVAASRVIQLLTVDDADPVSWELDAPRGYRLEQWIGATPEHLLTSVAATRQSIRDAPATGSAVRAPEWTPEVVRAGEAEARADGVEQRVVVAVEEATGLVVALTDVPLHPGDSTNTRWGSTMVTPTHRGHGPIAARPDVEPSHQGPHAAVAGRGPARARTHRHRDGRVELPHDQGERAAGLRHGPRSGRGQPVLLSNSVSTGRALTNCSREHALYPMTSPCSLGRFT</sequence>
<dbReference type="Proteomes" id="UP000192840">
    <property type="component" value="Unassembled WGS sequence"/>
</dbReference>
<dbReference type="PROSITE" id="PS51186">
    <property type="entry name" value="GNAT"/>
    <property type="match status" value="1"/>
</dbReference>
<organism evidence="3 4">
    <name type="scientific">Lentzea albidocapillata</name>
    <dbReference type="NCBI Taxonomy" id="40571"/>
    <lineage>
        <taxon>Bacteria</taxon>
        <taxon>Bacillati</taxon>
        <taxon>Actinomycetota</taxon>
        <taxon>Actinomycetes</taxon>
        <taxon>Pseudonocardiales</taxon>
        <taxon>Pseudonocardiaceae</taxon>
        <taxon>Lentzea</taxon>
    </lineage>
</organism>
<feature type="compositionally biased region" description="Low complexity" evidence="1">
    <location>
        <begin position="276"/>
        <end position="286"/>
    </location>
</feature>
<protein>
    <submittedName>
        <fullName evidence="3">Acetyltransferase (GNAT) family protein</fullName>
    </submittedName>
</protein>
<feature type="domain" description="N-acetyltransferase" evidence="2">
    <location>
        <begin position="2"/>
        <end position="157"/>
    </location>
</feature>
<evidence type="ECO:0000259" key="2">
    <source>
        <dbReference type="PROSITE" id="PS51186"/>
    </source>
</evidence>
<accession>A0A1W2DYX9</accession>
<dbReference type="RefSeq" id="WP_030479733.1">
    <property type="nucleotide sequence ID" value="NZ_FWYC01000008.1"/>
</dbReference>
<gene>
    <name evidence="3" type="ORF">SAMN05660733_03428</name>
</gene>
<dbReference type="AlphaFoldDB" id="A0A1W2DYX9"/>
<feature type="region of interest" description="Disordered" evidence="1">
    <location>
        <begin position="263"/>
        <end position="325"/>
    </location>
</feature>
<dbReference type="EMBL" id="FWYC01000008">
    <property type="protein sequence ID" value="SMD02276.1"/>
    <property type="molecule type" value="Genomic_DNA"/>
</dbReference>
<evidence type="ECO:0000313" key="4">
    <source>
        <dbReference type="Proteomes" id="UP000192840"/>
    </source>
</evidence>
<evidence type="ECO:0000256" key="1">
    <source>
        <dbReference type="SAM" id="MobiDB-lite"/>
    </source>
</evidence>
<dbReference type="GO" id="GO:0016747">
    <property type="term" value="F:acyltransferase activity, transferring groups other than amino-acyl groups"/>
    <property type="evidence" value="ECO:0007669"/>
    <property type="project" value="InterPro"/>
</dbReference>
<dbReference type="Pfam" id="PF00583">
    <property type="entry name" value="Acetyltransf_1"/>
    <property type="match status" value="1"/>
</dbReference>
<dbReference type="OrthoDB" id="4119890at2"/>
<dbReference type="Gene3D" id="3.40.630.30">
    <property type="match status" value="1"/>
</dbReference>
<dbReference type="InterPro" id="IPR000182">
    <property type="entry name" value="GNAT_dom"/>
</dbReference>
<feature type="compositionally biased region" description="Basic residues" evidence="1">
    <location>
        <begin position="287"/>
        <end position="296"/>
    </location>
</feature>
<dbReference type="STRING" id="40571.SAMN05660733_03428"/>
<name>A0A1W2DYX9_9PSEU</name>
<keyword evidence="4" id="KW-1185">Reference proteome</keyword>
<feature type="compositionally biased region" description="Basic and acidic residues" evidence="1">
    <location>
        <begin position="297"/>
        <end position="307"/>
    </location>
</feature>
<keyword evidence="3" id="KW-0808">Transferase</keyword>
<reference evidence="4" key="1">
    <citation type="submission" date="2017-04" db="EMBL/GenBank/DDBJ databases">
        <authorList>
            <person name="Varghese N."/>
            <person name="Submissions S."/>
        </authorList>
    </citation>
    <scope>NUCLEOTIDE SEQUENCE [LARGE SCALE GENOMIC DNA]</scope>
    <source>
        <strain evidence="4">DSM 44073</strain>
    </source>
</reference>
<dbReference type="InterPro" id="IPR016181">
    <property type="entry name" value="Acyl_CoA_acyltransferase"/>
</dbReference>